<evidence type="ECO:0000313" key="7">
    <source>
        <dbReference type="Proteomes" id="UP000053433"/>
    </source>
</evidence>
<gene>
    <name evidence="5" type="ORF">ASJ35_13360</name>
    <name evidence="6" type="ORF">GMD59_05025</name>
</gene>
<dbReference type="InterPro" id="IPR041247">
    <property type="entry name" value="Rad52_fam"/>
</dbReference>
<keyword evidence="3" id="KW-0234">DNA repair</keyword>
<evidence type="ECO:0000313" key="5">
    <source>
        <dbReference type="EMBL" id="KUE75502.1"/>
    </source>
</evidence>
<dbReference type="AlphaFoldDB" id="A0A0W7TNW5"/>
<evidence type="ECO:0000256" key="1">
    <source>
        <dbReference type="ARBA" id="ARBA00006638"/>
    </source>
</evidence>
<keyword evidence="2" id="KW-0227">DNA damage</keyword>
<evidence type="ECO:0000256" key="2">
    <source>
        <dbReference type="ARBA" id="ARBA00022763"/>
    </source>
</evidence>
<feature type="region of interest" description="Disordered" evidence="4">
    <location>
        <begin position="169"/>
        <end position="211"/>
    </location>
</feature>
<reference evidence="5 7" key="1">
    <citation type="submission" date="2015-10" db="EMBL/GenBank/DDBJ databases">
        <title>A novel member of the family Ruminococcaceae isolated from human faeces.</title>
        <authorList>
            <person name="Shkoporov A.N."/>
            <person name="Chaplin A.V."/>
            <person name="Motuzova O.V."/>
            <person name="Kafarskaia L.I."/>
            <person name="Efimov B.A."/>
        </authorList>
    </citation>
    <scope>NUCLEOTIDE SEQUENCE [LARGE SCALE GENOMIC DNA]</scope>
    <source>
        <strain evidence="5 7">668</strain>
    </source>
</reference>
<comment type="similarity">
    <text evidence="1">Belongs to the RAD52 family.</text>
</comment>
<dbReference type="GO" id="GO:0006281">
    <property type="term" value="P:DNA repair"/>
    <property type="evidence" value="ECO:0007669"/>
    <property type="project" value="UniProtKB-KW"/>
</dbReference>
<protein>
    <submittedName>
        <fullName evidence="5">Uncharacterized protein</fullName>
    </submittedName>
</protein>
<dbReference type="Proteomes" id="UP000053433">
    <property type="component" value="Unassembled WGS sequence"/>
</dbReference>
<evidence type="ECO:0000256" key="3">
    <source>
        <dbReference type="ARBA" id="ARBA00023204"/>
    </source>
</evidence>
<reference evidence="6 8" key="2">
    <citation type="journal article" date="2019" name="Nat. Med.">
        <title>A library of human gut bacterial isolates paired with longitudinal multiomics data enables mechanistic microbiome research.</title>
        <authorList>
            <person name="Poyet M."/>
            <person name="Groussin M."/>
            <person name="Gibbons S.M."/>
            <person name="Avila-Pacheco J."/>
            <person name="Jiang X."/>
            <person name="Kearney S.M."/>
            <person name="Perrotta A.R."/>
            <person name="Berdy B."/>
            <person name="Zhao S."/>
            <person name="Lieberman T.D."/>
            <person name="Swanson P.K."/>
            <person name="Smith M."/>
            <person name="Roesemann S."/>
            <person name="Alexander J.E."/>
            <person name="Rich S.A."/>
            <person name="Livny J."/>
            <person name="Vlamakis H."/>
            <person name="Clish C."/>
            <person name="Bullock K."/>
            <person name="Deik A."/>
            <person name="Scott J."/>
            <person name="Pierce K.A."/>
            <person name="Xavier R.J."/>
            <person name="Alm E.J."/>
        </authorList>
    </citation>
    <scope>NUCLEOTIDE SEQUENCE [LARGE SCALE GENOMIC DNA]</scope>
    <source>
        <strain evidence="6 8">BIOML-A4</strain>
    </source>
</reference>
<dbReference type="Proteomes" id="UP000472755">
    <property type="component" value="Unassembled WGS sequence"/>
</dbReference>
<proteinExistence type="inferred from homology"/>
<dbReference type="EMBL" id="WMZU01000005">
    <property type="protein sequence ID" value="MTS26647.1"/>
    <property type="molecule type" value="Genomic_DNA"/>
</dbReference>
<dbReference type="RefSeq" id="WP_009322955.1">
    <property type="nucleotide sequence ID" value="NZ_CAUBPW010000011.1"/>
</dbReference>
<accession>A0A0W7TNW5</accession>
<dbReference type="GeneID" id="42857867"/>
<feature type="compositionally biased region" description="Polar residues" evidence="4">
    <location>
        <begin position="193"/>
        <end position="205"/>
    </location>
</feature>
<evidence type="ECO:0000313" key="8">
    <source>
        <dbReference type="Proteomes" id="UP000472755"/>
    </source>
</evidence>
<dbReference type="EMBL" id="LMUA01000020">
    <property type="protein sequence ID" value="KUE75502.1"/>
    <property type="molecule type" value="Genomic_DNA"/>
</dbReference>
<organism evidence="5 7">
    <name type="scientific">Ruthenibacterium lactatiformans</name>
    <dbReference type="NCBI Taxonomy" id="1550024"/>
    <lineage>
        <taxon>Bacteria</taxon>
        <taxon>Bacillati</taxon>
        <taxon>Bacillota</taxon>
        <taxon>Clostridia</taxon>
        <taxon>Eubacteriales</taxon>
        <taxon>Oscillospiraceae</taxon>
        <taxon>Ruthenibacterium</taxon>
    </lineage>
</organism>
<evidence type="ECO:0000256" key="4">
    <source>
        <dbReference type="SAM" id="MobiDB-lite"/>
    </source>
</evidence>
<dbReference type="Pfam" id="PF04098">
    <property type="entry name" value="Rad52_Rad22"/>
    <property type="match status" value="1"/>
</dbReference>
<name>A0A0W7TNW5_9FIRM</name>
<evidence type="ECO:0000313" key="6">
    <source>
        <dbReference type="EMBL" id="MTS26647.1"/>
    </source>
</evidence>
<comment type="caution">
    <text evidence="5">The sequence shown here is derived from an EMBL/GenBank/DDBJ whole genome shotgun (WGS) entry which is preliminary data.</text>
</comment>
<sequence length="294" mass="33017">MKKSWEQIHQELSAPFSHEDVEWKIQTVSKDKSRGLAVAYVTARAIQNRLDAVVGAQNWKPVFRQWHTVTDRDGNPLPSQLCTIQIFDDDRHEWLEKTDGAENTDYEPVKGGLSDAMKRAASQWGIGRYLYKLGTPWVDVEFFGKTAVIAKKEMPGLNQFHDDFVAKLKEPMPGSRSKPSQQERQRSETSSQCNAASGNGTTANGSAKPKISIADTPRYTIRKAVPHRFKSGVMTIMDIECENGDVFTVFCDKPDEALRAGTVLTNLRVIQRPGKDDPNRRFNTLESYRVASAA</sequence>